<evidence type="ECO:0000313" key="3">
    <source>
        <dbReference type="EMBL" id="GAA3669434.1"/>
    </source>
</evidence>
<dbReference type="PANTHER" id="PTHR30344:SF1">
    <property type="entry name" value="6-PHOSPHOGLUCONOLACTONASE"/>
    <property type="match status" value="1"/>
</dbReference>
<protein>
    <recommendedName>
        <fullName evidence="5">3-carboxymuconate cyclase</fullName>
    </recommendedName>
</protein>
<dbReference type="Gene3D" id="2.130.10.10">
    <property type="entry name" value="YVTN repeat-like/Quinoprotein amine dehydrogenase"/>
    <property type="match status" value="2"/>
</dbReference>
<comment type="caution">
    <text evidence="3">The sequence shown here is derived from an EMBL/GenBank/DDBJ whole genome shotgun (WGS) entry which is preliminary data.</text>
</comment>
<dbReference type="Pfam" id="PF10282">
    <property type="entry name" value="Lactonase"/>
    <property type="match status" value="2"/>
</dbReference>
<sequence>MRFWIGARGADMGSEARGIMAATAGDAASPLAGGPLALTGDAVPALSPTWLAAHPSLDVVYAALEGEGRVAAFRRTGEATLAPLGATVDAGETTCHVTVAPDGSHLIAAAWGDGVVTHVALDAAGRLGARTEAEPAEDPYDAPRPAPDATGLLDEQGGVAELRDLVDRGADASQLAAMLAGSTPTPAIGADAGLDEVLAILGQSKNPFDDPAVRDILRGGPSGGAAEGGASPLAGAVDLGGSAPAAPADPRTPRAHCSVFLPRGLVATTDLGFDLVRFWRSSSRGIVLDHEVALPRGAGPRHLALHPSGHLYVVTEHTCEVFVLAAGPDGRWALRSGVAAAPGSLPTDTAAELTRSRDGQFLYAGLRGSDTIAVLRVRGAGERLEQVALVDSGIRKPRHHVVLRDALLVAGQDSDEVASLSVDQRTGVPGRVRHRLAVPSPQHILPVR</sequence>
<organism evidence="3 4">
    <name type="scientific">Microbacterium marinilacus</name>
    <dbReference type="NCBI Taxonomy" id="415209"/>
    <lineage>
        <taxon>Bacteria</taxon>
        <taxon>Bacillati</taxon>
        <taxon>Actinomycetota</taxon>
        <taxon>Actinomycetes</taxon>
        <taxon>Micrococcales</taxon>
        <taxon>Microbacteriaceae</taxon>
        <taxon>Microbacterium</taxon>
    </lineage>
</organism>
<accession>A0ABP7BVD2</accession>
<comment type="similarity">
    <text evidence="1">Belongs to the cycloisomerase 2 family.</text>
</comment>
<dbReference type="EMBL" id="BAAAYV010000025">
    <property type="protein sequence ID" value="GAA3669434.1"/>
    <property type="molecule type" value="Genomic_DNA"/>
</dbReference>
<dbReference type="RefSeq" id="WP_344779252.1">
    <property type="nucleotide sequence ID" value="NZ_BAAAYV010000025.1"/>
</dbReference>
<evidence type="ECO:0000256" key="2">
    <source>
        <dbReference type="SAM" id="MobiDB-lite"/>
    </source>
</evidence>
<evidence type="ECO:0000313" key="4">
    <source>
        <dbReference type="Proteomes" id="UP001410795"/>
    </source>
</evidence>
<reference evidence="4" key="1">
    <citation type="journal article" date="2019" name="Int. J. Syst. Evol. Microbiol.">
        <title>The Global Catalogue of Microorganisms (GCM) 10K type strain sequencing project: providing services to taxonomists for standard genome sequencing and annotation.</title>
        <authorList>
            <consortium name="The Broad Institute Genomics Platform"/>
            <consortium name="The Broad Institute Genome Sequencing Center for Infectious Disease"/>
            <person name="Wu L."/>
            <person name="Ma J."/>
        </authorList>
    </citation>
    <scope>NUCLEOTIDE SEQUENCE [LARGE SCALE GENOMIC DNA]</scope>
    <source>
        <strain evidence="4">JCM 16546</strain>
    </source>
</reference>
<dbReference type="InterPro" id="IPR050282">
    <property type="entry name" value="Cycloisomerase_2"/>
</dbReference>
<proteinExistence type="inferred from homology"/>
<dbReference type="SUPFAM" id="SSF75011">
    <property type="entry name" value="3-carboxy-cis,cis-mucoante lactonizing enzyme"/>
    <property type="match status" value="1"/>
</dbReference>
<evidence type="ECO:0008006" key="5">
    <source>
        <dbReference type="Google" id="ProtNLM"/>
    </source>
</evidence>
<dbReference type="Proteomes" id="UP001410795">
    <property type="component" value="Unassembled WGS sequence"/>
</dbReference>
<dbReference type="PANTHER" id="PTHR30344">
    <property type="entry name" value="6-PHOSPHOGLUCONOLACTONASE-RELATED"/>
    <property type="match status" value="1"/>
</dbReference>
<gene>
    <name evidence="3" type="ORF">GCM10022202_34420</name>
</gene>
<evidence type="ECO:0000256" key="1">
    <source>
        <dbReference type="ARBA" id="ARBA00005564"/>
    </source>
</evidence>
<name>A0ABP7BVD2_9MICO</name>
<feature type="region of interest" description="Disordered" evidence="2">
    <location>
        <begin position="131"/>
        <end position="151"/>
    </location>
</feature>
<dbReference type="InterPro" id="IPR015943">
    <property type="entry name" value="WD40/YVTN_repeat-like_dom_sf"/>
</dbReference>
<dbReference type="InterPro" id="IPR019405">
    <property type="entry name" value="Lactonase_7-beta_prop"/>
</dbReference>
<keyword evidence="4" id="KW-1185">Reference proteome</keyword>